<feature type="region of interest" description="Disordered" evidence="1">
    <location>
        <begin position="738"/>
        <end position="761"/>
    </location>
</feature>
<feature type="region of interest" description="Disordered" evidence="1">
    <location>
        <begin position="1346"/>
        <end position="1408"/>
    </location>
</feature>
<dbReference type="PANTHER" id="PTHR12975:SF6">
    <property type="entry name" value="TRAFFICKING PROTEIN PARTICLE COMPLEX SUBUNIT 8"/>
    <property type="match status" value="1"/>
</dbReference>
<keyword evidence="3" id="KW-1185">Reference proteome</keyword>
<feature type="compositionally biased region" description="Low complexity" evidence="1">
    <location>
        <begin position="1206"/>
        <end position="1224"/>
    </location>
</feature>
<gene>
    <name evidence="2" type="ORF">Vbra_14357</name>
</gene>
<feature type="region of interest" description="Disordered" evidence="1">
    <location>
        <begin position="859"/>
        <end position="901"/>
    </location>
</feature>
<accession>A0A0G4F3A9</accession>
<dbReference type="InParanoid" id="A0A0G4F3A9"/>
<feature type="region of interest" description="Disordered" evidence="1">
    <location>
        <begin position="1439"/>
        <end position="1483"/>
    </location>
</feature>
<feature type="compositionally biased region" description="Pro residues" evidence="1">
    <location>
        <begin position="252"/>
        <end position="271"/>
    </location>
</feature>
<evidence type="ECO:0000313" key="3">
    <source>
        <dbReference type="Proteomes" id="UP000041254"/>
    </source>
</evidence>
<feature type="region of interest" description="Disordered" evidence="1">
    <location>
        <begin position="1183"/>
        <end position="1226"/>
    </location>
</feature>
<feature type="region of interest" description="Disordered" evidence="1">
    <location>
        <begin position="946"/>
        <end position="995"/>
    </location>
</feature>
<name>A0A0G4F3A9_VITBC</name>
<feature type="compositionally biased region" description="Pro residues" evidence="1">
    <location>
        <begin position="1068"/>
        <end position="1080"/>
    </location>
</feature>
<dbReference type="PANTHER" id="PTHR12975">
    <property type="entry name" value="TRANSPORT PROTEIN TRAPP"/>
    <property type="match status" value="1"/>
</dbReference>
<evidence type="ECO:0000313" key="2">
    <source>
        <dbReference type="EMBL" id="CEM05848.1"/>
    </source>
</evidence>
<dbReference type="EMBL" id="CDMY01000365">
    <property type="protein sequence ID" value="CEM05848.1"/>
    <property type="molecule type" value="Genomic_DNA"/>
</dbReference>
<sequence>MSDKWTEKERLAFSQWLHRTYLPTVVVIATEQAQRTMRANNDLSLADLFQPFGQSDARAPDVQYRVLERPMRTEAFRVKFVDVEDAVQPRAECAFHGLKELVEPTWPQTFGENDSCPPCPWFERWSENLFRTLHWSDHECLDQPVGAVLVVSSQDPDPVSLFEQLMHPSYMPEACRANLLDPSPSRTYVLLHDATAASATSEGEVEREVHRMRHTFPPASCHLLRVNRNPAPHQPSQDIQEVFRPYIMPRFKTPPPQTRQGQPPPPPPPKGPAAALGRSLSREDLEATLALVTDIITRGVVPWMERKVRQLDTQIGTARKGLRNQLKYLWRKPRTGQQAQGNEGVGEIISAVGSAVAGAVGGVDGVREEGGPERTGNATYETHTVENQLRLLGDLCFLLRDYETALLQYKQCAADFKHDKSWKHLGGAYEMWAIANFLTAAPTALNKREIESCLEHAYKAYLRAEAPRQAIRSVLVATRLAVYLDGGTEEPSKRLMQANSDIQSIFGETAASIPLRHALLLEQAAYLYARPELGSRYWRKLTFHLILAGHTYNKGGYKALALRCYSVVSRTYSRKGWLHINDHVHFTMARQSFSLGLIRRSLQHFATVLNSFSATHEAATPAPPALALPDTRRLLPVLEDGPPLAEGISQRRVVIESREETYLKEFLYVVRTWTLKHHGGGHKGRGAEGSGVVMPMLDVRLPVVLQKDSRGMCTNSIGVVLEGDELSHQDHLASLAPHTHTHTHQQQPSPSPSPLPQPTDEATPFAFIAEEVGVPVSPDDQKELACLEARLPMLMPPPPKGGPPGPPGLNEVLSGTVYETLQRITAVGAPVVVEARLSNPLQVEMECINLRLFGRMEGPDGQLSPGEGESVSVSATSASSTTDGVRRLDGESGDGMASREGEVDFPTMSLRLEGKQTVSVRLAAIPQNEGVLRIEGVEWELWSHRAEREEAPGGRFPVRVRQKLHLHGRPKSKKRSASAPPLPSPPSSASIDESGEPLVTIAKYHPDKRLELRVSADLPRVSCHFEGFPTSPLLAGECHPCTLIIENRGARKLSKVRVAASHRDFIFFPPPPVPRTPPASSPSSVRQPPRPESVPQLLNIPPPRPSVRLSRSMASQASGSRRSSLPPVTEGWASHVAVSDESISSGGTFAIPCLVRGSAAGVHRLRICVCAEGEQLQQAVVAGEGEGAEGEGKGSDQMSVLSTEGSALPSSPSPSPSAEASPRPQVGGADVMRKWIVLEKVLEVRPSIVVSVQQHASWRKPGRFVLECNIENASSHVIAVQKVQALIPQPGLPQGDAATAPLPGHDTPIPYQPVILEPCIPVEQRSLHIFPSQATHLLYAYHPPTATHTHTDAHHHHGKAARRWQGETGESSSSDEEAASDNGMRIVPYSAPSSPEHRPRAPGDDSQVAVRQVRLKAPPYDAWQEQIVKVARRANLERKWGRGSRRRQRGGRSRSPEGMRVGPGRRARGKSPGPNGEPSVHGGQHMDIIVEWRATETERRGDTFLFHVPLYVPAEGCPLKFQICPTQTVLPFCPSPPPPPPTTPFAPPQSPVPATLLPVHLYIQNVSPDHSVTFQLEADEPAAAYVTPLHMSPQLNMRWTSEMPFFSQPQALLPSYMRQPPAGPFWEGGAVTRRVDNLPPGHTVDYGLVARFSRPGVYNLNKFRFVVHEVRSVAAAAVAVAAGGGDVAMTGGEGKAFAFPFESLVWVYSESEREAGEEAAMRTQEPPPERTS</sequence>
<reference evidence="2 3" key="1">
    <citation type="submission" date="2014-11" db="EMBL/GenBank/DDBJ databases">
        <authorList>
            <person name="Zhu J."/>
            <person name="Qi W."/>
            <person name="Song R."/>
        </authorList>
    </citation>
    <scope>NUCLEOTIDE SEQUENCE [LARGE SCALE GENOMIC DNA]</scope>
</reference>
<dbReference type="STRING" id="1169540.A0A0G4F3A9"/>
<dbReference type="Proteomes" id="UP000041254">
    <property type="component" value="Unassembled WGS sequence"/>
</dbReference>
<dbReference type="InterPro" id="IPR024420">
    <property type="entry name" value="TRAPP_III_complex_Trs85"/>
</dbReference>
<feature type="compositionally biased region" description="Low complexity" evidence="1">
    <location>
        <begin position="870"/>
        <end position="882"/>
    </location>
</feature>
<organism evidence="2 3">
    <name type="scientific">Vitrella brassicaformis (strain CCMP3155)</name>
    <dbReference type="NCBI Taxonomy" id="1169540"/>
    <lineage>
        <taxon>Eukaryota</taxon>
        <taxon>Sar</taxon>
        <taxon>Alveolata</taxon>
        <taxon>Colpodellida</taxon>
        <taxon>Vitrellaceae</taxon>
        <taxon>Vitrella</taxon>
    </lineage>
</organism>
<feature type="compositionally biased region" description="Polar residues" evidence="1">
    <location>
        <begin position="1113"/>
        <end position="1123"/>
    </location>
</feature>
<dbReference type="GO" id="GO:1990072">
    <property type="term" value="C:TRAPPIII protein complex"/>
    <property type="evidence" value="ECO:0007669"/>
    <property type="project" value="TreeGrafter"/>
</dbReference>
<dbReference type="Pfam" id="PF12739">
    <property type="entry name" value="TRAPPC-Trs85"/>
    <property type="match status" value="1"/>
</dbReference>
<feature type="compositionally biased region" description="Basic residues" evidence="1">
    <location>
        <begin position="1353"/>
        <end position="1362"/>
    </location>
</feature>
<feature type="region of interest" description="Disordered" evidence="1">
    <location>
        <begin position="249"/>
        <end position="277"/>
    </location>
</feature>
<evidence type="ECO:0000256" key="1">
    <source>
        <dbReference type="SAM" id="MobiDB-lite"/>
    </source>
</evidence>
<dbReference type="VEuPathDB" id="CryptoDB:Vbra_14357"/>
<feature type="region of interest" description="Disordered" evidence="1">
    <location>
        <begin position="1067"/>
        <end position="1128"/>
    </location>
</feature>
<feature type="compositionally biased region" description="Basic residues" evidence="1">
    <location>
        <begin position="958"/>
        <end position="976"/>
    </location>
</feature>
<proteinExistence type="predicted"/>
<feature type="compositionally biased region" description="Basic residues" evidence="1">
    <location>
        <begin position="1441"/>
        <end position="1452"/>
    </location>
</feature>
<protein>
    <submittedName>
        <fullName evidence="2">Uncharacterized protein</fullName>
    </submittedName>
</protein>
<dbReference type="OrthoDB" id="411382at2759"/>
<feature type="compositionally biased region" description="Polar residues" evidence="1">
    <location>
        <begin position="1196"/>
        <end position="1205"/>
    </location>
</feature>